<dbReference type="InterPro" id="IPR050523">
    <property type="entry name" value="AKR_Detox_Biosynth"/>
</dbReference>
<dbReference type="SUPFAM" id="SSF51430">
    <property type="entry name" value="NAD(P)-linked oxidoreductase"/>
    <property type="match status" value="1"/>
</dbReference>
<dbReference type="EMBL" id="BMFY01000003">
    <property type="protein sequence ID" value="GGA08673.1"/>
    <property type="molecule type" value="Genomic_DNA"/>
</dbReference>
<reference evidence="2" key="2">
    <citation type="submission" date="2020-09" db="EMBL/GenBank/DDBJ databases">
        <authorList>
            <person name="Sun Q."/>
            <person name="Zhou Y."/>
        </authorList>
    </citation>
    <scope>NUCLEOTIDE SEQUENCE</scope>
    <source>
        <strain evidence="2">CGMCC 1.12785</strain>
    </source>
</reference>
<evidence type="ECO:0000313" key="3">
    <source>
        <dbReference type="Proteomes" id="UP000616114"/>
    </source>
</evidence>
<name>A0A8J2XEJ8_9MICO</name>
<reference evidence="2" key="1">
    <citation type="journal article" date="2014" name="Int. J. Syst. Evol. Microbiol.">
        <title>Complete genome sequence of Corynebacterium casei LMG S-19264T (=DSM 44701T), isolated from a smear-ripened cheese.</title>
        <authorList>
            <consortium name="US DOE Joint Genome Institute (JGI-PGF)"/>
            <person name="Walter F."/>
            <person name="Albersmeier A."/>
            <person name="Kalinowski J."/>
            <person name="Ruckert C."/>
        </authorList>
    </citation>
    <scope>NUCLEOTIDE SEQUENCE</scope>
    <source>
        <strain evidence="2">CGMCC 1.12785</strain>
    </source>
</reference>
<comment type="caution">
    <text evidence="2">The sequence shown here is derived from an EMBL/GenBank/DDBJ whole genome shotgun (WGS) entry which is preliminary data.</text>
</comment>
<dbReference type="RefSeq" id="WP_188549777.1">
    <property type="nucleotide sequence ID" value="NZ_BMFY01000003.1"/>
</dbReference>
<dbReference type="InterPro" id="IPR023210">
    <property type="entry name" value="NADP_OxRdtase_dom"/>
</dbReference>
<protein>
    <submittedName>
        <fullName evidence="2">Oxidoreductase</fullName>
    </submittedName>
</protein>
<dbReference type="AlphaFoldDB" id="A0A8J2XEJ8"/>
<gene>
    <name evidence="2" type="ORF">GCM10011333_09490</name>
</gene>
<dbReference type="GO" id="GO:0005829">
    <property type="term" value="C:cytosol"/>
    <property type="evidence" value="ECO:0007669"/>
    <property type="project" value="TreeGrafter"/>
</dbReference>
<sequence length="310" mass="32414">MDTTPVGRSGLRVSDIGLGTLEWGGRVDARTAGELLERYLDLGGSLVELPSAVSPAAEILGSLLPDTGADSQPILCARSGVRMAADGPVADASRGTLLGQLDAVLATLGRSAVDLWVIDVWDASVPLDETLSAMETAWRSGRVRYLGLSHYAAWQIAAVAGQLPVTAVLAEHSLVHRAAEPDLLQVCDHYGIGVIAGAALGRGVLTGKYASGVPQGSRGADAALSRYVSQRLGEREKRVVQGVLRAAHGLNLTPVQIALAWSAAKPGISSRLVAPRNVAQLEEVMTAELPELPEEILQALDEVSGESRSI</sequence>
<dbReference type="PANTHER" id="PTHR43364">
    <property type="entry name" value="NADH-SPECIFIC METHYLGLYOXAL REDUCTASE-RELATED"/>
    <property type="match status" value="1"/>
</dbReference>
<evidence type="ECO:0000259" key="1">
    <source>
        <dbReference type="Pfam" id="PF00248"/>
    </source>
</evidence>
<dbReference type="PANTHER" id="PTHR43364:SF18">
    <property type="entry name" value="OXIDOREDUCTASE"/>
    <property type="match status" value="1"/>
</dbReference>
<evidence type="ECO:0000313" key="2">
    <source>
        <dbReference type="EMBL" id="GGA08673.1"/>
    </source>
</evidence>
<dbReference type="Proteomes" id="UP000616114">
    <property type="component" value="Unassembled WGS sequence"/>
</dbReference>
<dbReference type="Pfam" id="PF00248">
    <property type="entry name" value="Aldo_ket_red"/>
    <property type="match status" value="1"/>
</dbReference>
<accession>A0A8J2XEJ8</accession>
<dbReference type="Gene3D" id="3.20.20.100">
    <property type="entry name" value="NADP-dependent oxidoreductase domain"/>
    <property type="match status" value="1"/>
</dbReference>
<proteinExistence type="predicted"/>
<organism evidence="2 3">
    <name type="scientific">Sediminivirga luteola</name>
    <dbReference type="NCBI Taxonomy" id="1774748"/>
    <lineage>
        <taxon>Bacteria</taxon>
        <taxon>Bacillati</taxon>
        <taxon>Actinomycetota</taxon>
        <taxon>Actinomycetes</taxon>
        <taxon>Micrococcales</taxon>
        <taxon>Brevibacteriaceae</taxon>
        <taxon>Sediminivirga</taxon>
    </lineage>
</organism>
<dbReference type="InterPro" id="IPR036812">
    <property type="entry name" value="NAD(P)_OxRdtase_dom_sf"/>
</dbReference>
<keyword evidence="3" id="KW-1185">Reference proteome</keyword>
<feature type="domain" description="NADP-dependent oxidoreductase" evidence="1">
    <location>
        <begin position="16"/>
        <end position="303"/>
    </location>
</feature>